<feature type="domain" description="Helix-hairpin-helix DNA-binding motif class 1" evidence="2">
    <location>
        <begin position="122"/>
        <end position="141"/>
    </location>
</feature>
<dbReference type="SUPFAM" id="SSF47781">
    <property type="entry name" value="RuvA domain 2-like"/>
    <property type="match status" value="1"/>
</dbReference>
<dbReference type="GO" id="GO:0003677">
    <property type="term" value="F:DNA binding"/>
    <property type="evidence" value="ECO:0007669"/>
    <property type="project" value="UniProtKB-KW"/>
</dbReference>
<dbReference type="InterPro" id="IPR051675">
    <property type="entry name" value="Endo/Exo/Phosphatase_dom_1"/>
</dbReference>
<keyword evidence="4" id="KW-1185">Reference proteome</keyword>
<feature type="compositionally biased region" description="Low complexity" evidence="1">
    <location>
        <begin position="88"/>
        <end position="102"/>
    </location>
</feature>
<dbReference type="PANTHER" id="PTHR21180">
    <property type="entry name" value="ENDONUCLEASE/EXONUCLEASE/PHOSPHATASE FAMILY DOMAIN-CONTAINING PROTEIN 1"/>
    <property type="match status" value="1"/>
</dbReference>
<dbReference type="InterPro" id="IPR003583">
    <property type="entry name" value="Hlx-hairpin-Hlx_DNA-bd_motif"/>
</dbReference>
<dbReference type="RefSeq" id="WP_379274866.1">
    <property type="nucleotide sequence ID" value="NZ_JBHUGT010000012.1"/>
</dbReference>
<evidence type="ECO:0000313" key="3">
    <source>
        <dbReference type="EMBL" id="MFD2661690.1"/>
    </source>
</evidence>
<dbReference type="NCBIfam" id="TIGR00426">
    <property type="entry name" value="competence protein ComEA helix-hairpin-helix repeat region"/>
    <property type="match status" value="1"/>
</dbReference>
<dbReference type="InterPro" id="IPR004509">
    <property type="entry name" value="Competence_ComEA_HhH"/>
</dbReference>
<proteinExistence type="predicted"/>
<keyword evidence="3" id="KW-0238">DNA-binding</keyword>
<dbReference type="PANTHER" id="PTHR21180:SF32">
    <property type="entry name" value="ENDONUCLEASE_EXONUCLEASE_PHOSPHATASE FAMILY DOMAIN-CONTAINING PROTEIN 1"/>
    <property type="match status" value="1"/>
</dbReference>
<organism evidence="3 4">
    <name type="scientific">Paenibacillus thailandensis</name>
    <dbReference type="NCBI Taxonomy" id="393250"/>
    <lineage>
        <taxon>Bacteria</taxon>
        <taxon>Bacillati</taxon>
        <taxon>Bacillota</taxon>
        <taxon>Bacilli</taxon>
        <taxon>Bacillales</taxon>
        <taxon>Paenibacillaceae</taxon>
        <taxon>Paenibacillus</taxon>
    </lineage>
</organism>
<dbReference type="PROSITE" id="PS51257">
    <property type="entry name" value="PROKAR_LIPOPROTEIN"/>
    <property type="match status" value="1"/>
</dbReference>
<feature type="domain" description="Helix-hairpin-helix DNA-binding motif class 1" evidence="2">
    <location>
        <begin position="152"/>
        <end position="171"/>
    </location>
</feature>
<dbReference type="InterPro" id="IPR010994">
    <property type="entry name" value="RuvA_2-like"/>
</dbReference>
<dbReference type="Gene3D" id="1.10.150.280">
    <property type="entry name" value="AF1531-like domain"/>
    <property type="match status" value="1"/>
</dbReference>
<feature type="region of interest" description="Disordered" evidence="1">
    <location>
        <begin position="56"/>
        <end position="114"/>
    </location>
</feature>
<evidence type="ECO:0000259" key="2">
    <source>
        <dbReference type="SMART" id="SM00278"/>
    </source>
</evidence>
<dbReference type="Proteomes" id="UP001597493">
    <property type="component" value="Unassembled WGS sequence"/>
</dbReference>
<comment type="caution">
    <text evidence="3">The sequence shown here is derived from an EMBL/GenBank/DDBJ whole genome shotgun (WGS) entry which is preliminary data.</text>
</comment>
<dbReference type="Pfam" id="PF12836">
    <property type="entry name" value="HHH_3"/>
    <property type="match status" value="1"/>
</dbReference>
<gene>
    <name evidence="3" type="ORF">ACFSW5_15660</name>
</gene>
<feature type="compositionally biased region" description="Low complexity" evidence="1">
    <location>
        <begin position="56"/>
        <end position="79"/>
    </location>
</feature>
<reference evidence="4" key="1">
    <citation type="journal article" date="2019" name="Int. J. Syst. Evol. Microbiol.">
        <title>The Global Catalogue of Microorganisms (GCM) 10K type strain sequencing project: providing services to taxonomists for standard genome sequencing and annotation.</title>
        <authorList>
            <consortium name="The Broad Institute Genomics Platform"/>
            <consortium name="The Broad Institute Genome Sequencing Center for Infectious Disease"/>
            <person name="Wu L."/>
            <person name="Ma J."/>
        </authorList>
    </citation>
    <scope>NUCLEOTIDE SEQUENCE [LARGE SCALE GENOMIC DNA]</scope>
    <source>
        <strain evidence="4">TISTR 1827</strain>
    </source>
</reference>
<accession>A0ABW5QZW5</accession>
<evidence type="ECO:0000256" key="1">
    <source>
        <dbReference type="SAM" id="MobiDB-lite"/>
    </source>
</evidence>
<dbReference type="SMART" id="SM00278">
    <property type="entry name" value="HhH1"/>
    <property type="match status" value="2"/>
</dbReference>
<sequence>MRRYSSFQTFVLAACGAAAVLFFVLALHQPEKEPPGWIDVSEAAAASVAALEETGAEAAQQAAGQGAATETSGAAAEQGSGTPGGEATGPAGAEAAGDVAAGKVSGGATPDGKLDVNTATAEQLDALKGIGPSKAAAIVADREANGPFRSVDDLLRVKGIGEKLLAGIKDSVTALP</sequence>
<name>A0ABW5QZW5_9BACL</name>
<evidence type="ECO:0000313" key="4">
    <source>
        <dbReference type="Proteomes" id="UP001597493"/>
    </source>
</evidence>
<protein>
    <submittedName>
        <fullName evidence="3">ComEA family DNA-binding protein</fullName>
    </submittedName>
</protein>
<dbReference type="EMBL" id="JBHUMY010000016">
    <property type="protein sequence ID" value="MFD2661690.1"/>
    <property type="molecule type" value="Genomic_DNA"/>
</dbReference>